<sequence>MGSWWYRSGSCNAWPANEHGIARCRRFQVIRQVEEWSYSHRFGSNCNSNASETWCCWEIC</sequence>
<name>A0A0A9GPT5_ARUDO</name>
<accession>A0A0A9GPT5</accession>
<reference evidence="1" key="2">
    <citation type="journal article" date="2015" name="Data Brief">
        <title>Shoot transcriptome of the giant reed, Arundo donax.</title>
        <authorList>
            <person name="Barrero R.A."/>
            <person name="Guerrero F.D."/>
            <person name="Moolhuijzen P."/>
            <person name="Goolsby J.A."/>
            <person name="Tidwell J."/>
            <person name="Bellgard S.E."/>
            <person name="Bellgard M.I."/>
        </authorList>
    </citation>
    <scope>NUCLEOTIDE SEQUENCE</scope>
    <source>
        <tissue evidence="1">Shoot tissue taken approximately 20 cm above the soil surface</tissue>
    </source>
</reference>
<organism evidence="1">
    <name type="scientific">Arundo donax</name>
    <name type="common">Giant reed</name>
    <name type="synonym">Donax arundinaceus</name>
    <dbReference type="NCBI Taxonomy" id="35708"/>
    <lineage>
        <taxon>Eukaryota</taxon>
        <taxon>Viridiplantae</taxon>
        <taxon>Streptophyta</taxon>
        <taxon>Embryophyta</taxon>
        <taxon>Tracheophyta</taxon>
        <taxon>Spermatophyta</taxon>
        <taxon>Magnoliopsida</taxon>
        <taxon>Liliopsida</taxon>
        <taxon>Poales</taxon>
        <taxon>Poaceae</taxon>
        <taxon>PACMAD clade</taxon>
        <taxon>Arundinoideae</taxon>
        <taxon>Arundineae</taxon>
        <taxon>Arundo</taxon>
    </lineage>
</organism>
<dbReference type="AlphaFoldDB" id="A0A0A9GPT5"/>
<reference evidence="1" key="1">
    <citation type="submission" date="2014-09" db="EMBL/GenBank/DDBJ databases">
        <authorList>
            <person name="Magalhaes I.L.F."/>
            <person name="Oliveira U."/>
            <person name="Santos F.R."/>
            <person name="Vidigal T.H.D.A."/>
            <person name="Brescovit A.D."/>
            <person name="Santos A.J."/>
        </authorList>
    </citation>
    <scope>NUCLEOTIDE SEQUENCE</scope>
    <source>
        <tissue evidence="1">Shoot tissue taken approximately 20 cm above the soil surface</tissue>
    </source>
</reference>
<dbReference type="EMBL" id="GBRH01175223">
    <property type="protein sequence ID" value="JAE22673.1"/>
    <property type="molecule type" value="Transcribed_RNA"/>
</dbReference>
<proteinExistence type="predicted"/>
<protein>
    <submittedName>
        <fullName evidence="1">Uncharacterized protein</fullName>
    </submittedName>
</protein>
<evidence type="ECO:0000313" key="1">
    <source>
        <dbReference type="EMBL" id="JAE22673.1"/>
    </source>
</evidence>